<feature type="region of interest" description="Disordered" evidence="1">
    <location>
        <begin position="63"/>
        <end position="103"/>
    </location>
</feature>
<reference evidence="2 3" key="1">
    <citation type="submission" date="2016-01" db="EMBL/GenBank/DDBJ databases">
        <title>Amycolatopsis coloradensis genome sequencing and assembly.</title>
        <authorList>
            <person name="Mayilraj S."/>
        </authorList>
    </citation>
    <scope>NUCLEOTIDE SEQUENCE [LARGE SCALE GENOMIC DNA]</scope>
    <source>
        <strain evidence="2 3">DSM 44225</strain>
    </source>
</reference>
<comment type="caution">
    <text evidence="2">The sequence shown here is derived from an EMBL/GenBank/DDBJ whole genome shotgun (WGS) entry which is preliminary data.</text>
</comment>
<feature type="compositionally biased region" description="Polar residues" evidence="1">
    <location>
        <begin position="122"/>
        <end position="131"/>
    </location>
</feature>
<feature type="compositionally biased region" description="Basic and acidic residues" evidence="1">
    <location>
        <begin position="76"/>
        <end position="89"/>
    </location>
</feature>
<protein>
    <submittedName>
        <fullName evidence="2">Uncharacterized protein</fullName>
    </submittedName>
</protein>
<evidence type="ECO:0000313" key="3">
    <source>
        <dbReference type="Proteomes" id="UP000187486"/>
    </source>
</evidence>
<dbReference type="RefSeq" id="WP_076168454.1">
    <property type="nucleotide sequence ID" value="NZ_JBEZVB010000073.1"/>
</dbReference>
<gene>
    <name evidence="2" type="ORF">BS329_39445</name>
</gene>
<dbReference type="EMBL" id="MQUQ01000035">
    <property type="protein sequence ID" value="OLZ43399.1"/>
    <property type="molecule type" value="Genomic_DNA"/>
</dbReference>
<sequence length="158" mass="16318">MLAVDAVTRQYLPAVILGFAATGFDDVRLTVAVDDIVSTPHDQALAEAGGTAAMKIRVEPSVGEPALPPQLAAQRAPHDTVRGLQRRADTTPAVTEPGTVLAADDEDAAAARAELAALTVRSVPSSNTQNYSPPPWPVHAAGSCSSPRSCARRSSPTA</sequence>
<organism evidence="2 3">
    <name type="scientific">Amycolatopsis coloradensis</name>
    <dbReference type="NCBI Taxonomy" id="76021"/>
    <lineage>
        <taxon>Bacteria</taxon>
        <taxon>Bacillati</taxon>
        <taxon>Actinomycetota</taxon>
        <taxon>Actinomycetes</taxon>
        <taxon>Pseudonocardiales</taxon>
        <taxon>Pseudonocardiaceae</taxon>
        <taxon>Amycolatopsis</taxon>
    </lineage>
</organism>
<accession>A0A1R0KEC2</accession>
<feature type="region of interest" description="Disordered" evidence="1">
    <location>
        <begin position="122"/>
        <end position="158"/>
    </location>
</feature>
<dbReference type="AlphaFoldDB" id="A0A1R0KEC2"/>
<feature type="compositionally biased region" description="Low complexity" evidence="1">
    <location>
        <begin position="140"/>
        <end position="158"/>
    </location>
</feature>
<keyword evidence="3" id="KW-1185">Reference proteome</keyword>
<dbReference type="Proteomes" id="UP000187486">
    <property type="component" value="Unassembled WGS sequence"/>
</dbReference>
<evidence type="ECO:0000313" key="2">
    <source>
        <dbReference type="EMBL" id="OLZ43399.1"/>
    </source>
</evidence>
<proteinExistence type="predicted"/>
<evidence type="ECO:0000256" key="1">
    <source>
        <dbReference type="SAM" id="MobiDB-lite"/>
    </source>
</evidence>
<name>A0A1R0KEC2_9PSEU</name>